<dbReference type="FunFam" id="3.40.50.300:FF:000006">
    <property type="entry name" value="DNA-binding transcriptional regulator NtrC"/>
    <property type="match status" value="1"/>
</dbReference>
<dbReference type="EMBL" id="CAADRM010000103">
    <property type="protein sequence ID" value="VFU15113.1"/>
    <property type="molecule type" value="Genomic_DNA"/>
</dbReference>
<dbReference type="Pfam" id="PF25601">
    <property type="entry name" value="AAA_lid_14"/>
    <property type="match status" value="1"/>
</dbReference>
<dbReference type="AlphaFoldDB" id="A0A485M1V2"/>
<dbReference type="SUPFAM" id="SSF46689">
    <property type="entry name" value="Homeodomain-like"/>
    <property type="match status" value="1"/>
</dbReference>
<keyword evidence="2" id="KW-0067">ATP-binding</keyword>
<dbReference type="CDD" id="cd17536">
    <property type="entry name" value="REC_YesN-like"/>
    <property type="match status" value="1"/>
</dbReference>
<dbReference type="SMART" id="SM00448">
    <property type="entry name" value="REC"/>
    <property type="match status" value="1"/>
</dbReference>
<dbReference type="Gene3D" id="3.40.50.2300">
    <property type="match status" value="1"/>
</dbReference>
<dbReference type="PROSITE" id="PS50045">
    <property type="entry name" value="SIGMA54_INTERACT_4"/>
    <property type="match status" value="1"/>
</dbReference>
<organism evidence="7">
    <name type="scientific">anaerobic digester metagenome</name>
    <dbReference type="NCBI Taxonomy" id="1263854"/>
    <lineage>
        <taxon>unclassified sequences</taxon>
        <taxon>metagenomes</taxon>
        <taxon>ecological metagenomes</taxon>
    </lineage>
</organism>
<name>A0A485M1V2_9ZZZZ</name>
<dbReference type="PROSITE" id="PS00676">
    <property type="entry name" value="SIGMA54_INTERACT_2"/>
    <property type="match status" value="1"/>
</dbReference>
<dbReference type="PROSITE" id="PS00675">
    <property type="entry name" value="SIGMA54_INTERACT_1"/>
    <property type="match status" value="1"/>
</dbReference>
<gene>
    <name evidence="7" type="ORF">SCFA_40004</name>
</gene>
<dbReference type="SUPFAM" id="SSF52540">
    <property type="entry name" value="P-loop containing nucleoside triphosphate hydrolases"/>
    <property type="match status" value="1"/>
</dbReference>
<dbReference type="InterPro" id="IPR001789">
    <property type="entry name" value="Sig_transdc_resp-reg_receiver"/>
</dbReference>
<dbReference type="InterPro" id="IPR011006">
    <property type="entry name" value="CheY-like_superfamily"/>
</dbReference>
<keyword evidence="1" id="KW-0547">Nucleotide-binding</keyword>
<dbReference type="SMART" id="SM00382">
    <property type="entry name" value="AAA"/>
    <property type="match status" value="1"/>
</dbReference>
<dbReference type="Pfam" id="PF00072">
    <property type="entry name" value="Response_reg"/>
    <property type="match status" value="1"/>
</dbReference>
<dbReference type="PANTHER" id="PTHR32071">
    <property type="entry name" value="TRANSCRIPTIONAL REGULATORY PROTEIN"/>
    <property type="match status" value="1"/>
</dbReference>
<dbReference type="GO" id="GO:0005524">
    <property type="term" value="F:ATP binding"/>
    <property type="evidence" value="ECO:0007669"/>
    <property type="project" value="UniProtKB-KW"/>
</dbReference>
<dbReference type="Pfam" id="PF00158">
    <property type="entry name" value="Sigma54_activat"/>
    <property type="match status" value="1"/>
</dbReference>
<dbReference type="PROSITE" id="PS50110">
    <property type="entry name" value="RESPONSE_REGULATORY"/>
    <property type="match status" value="1"/>
</dbReference>
<reference evidence="7" key="1">
    <citation type="submission" date="2019-03" db="EMBL/GenBank/DDBJ databases">
        <authorList>
            <person name="Hao L."/>
        </authorList>
    </citation>
    <scope>NUCLEOTIDE SEQUENCE</scope>
</reference>
<dbReference type="InterPro" id="IPR002197">
    <property type="entry name" value="HTH_Fis"/>
</dbReference>
<evidence type="ECO:0000256" key="1">
    <source>
        <dbReference type="ARBA" id="ARBA00022741"/>
    </source>
</evidence>
<evidence type="ECO:0000256" key="2">
    <source>
        <dbReference type="ARBA" id="ARBA00022840"/>
    </source>
</evidence>
<dbReference type="Gene3D" id="1.10.10.60">
    <property type="entry name" value="Homeodomain-like"/>
    <property type="match status" value="1"/>
</dbReference>
<evidence type="ECO:0000259" key="6">
    <source>
        <dbReference type="PROSITE" id="PS50110"/>
    </source>
</evidence>
<dbReference type="InterPro" id="IPR027417">
    <property type="entry name" value="P-loop_NTPase"/>
</dbReference>
<dbReference type="InterPro" id="IPR025662">
    <property type="entry name" value="Sigma_54_int_dom_ATP-bd_1"/>
</dbReference>
<evidence type="ECO:0000313" key="7">
    <source>
        <dbReference type="EMBL" id="VFU15113.1"/>
    </source>
</evidence>
<evidence type="ECO:0000256" key="4">
    <source>
        <dbReference type="ARBA" id="ARBA00023163"/>
    </source>
</evidence>
<dbReference type="GO" id="GO:0043565">
    <property type="term" value="F:sequence-specific DNA binding"/>
    <property type="evidence" value="ECO:0007669"/>
    <property type="project" value="InterPro"/>
</dbReference>
<protein>
    <submittedName>
        <fullName evidence="7">Two-component system response regulator</fullName>
    </submittedName>
</protein>
<dbReference type="InterPro" id="IPR009057">
    <property type="entry name" value="Homeodomain-like_sf"/>
</dbReference>
<keyword evidence="3" id="KW-0805">Transcription regulation</keyword>
<dbReference type="GO" id="GO:0006355">
    <property type="term" value="P:regulation of DNA-templated transcription"/>
    <property type="evidence" value="ECO:0007669"/>
    <property type="project" value="InterPro"/>
</dbReference>
<dbReference type="InterPro" id="IPR002078">
    <property type="entry name" value="Sigma_54_int"/>
</dbReference>
<feature type="domain" description="Sigma-54 factor interaction" evidence="5">
    <location>
        <begin position="163"/>
        <end position="392"/>
    </location>
</feature>
<dbReference type="InterPro" id="IPR003593">
    <property type="entry name" value="AAA+_ATPase"/>
</dbReference>
<sequence length="494" mass="56173">MRRDNPSMSEERDRDSRGKKRILLVDDEQVFLEQLKEALLSSSLDLVIETASDGLEALEKLSVTPQDIVITDIRMPRMDGYTLLKEIQKRYPSTYVVVITAFGSVSGAVEAMKYGASDFLEKPFNMNTLELSLTKIIRQQEILRENIELKGRIPQYAEGLDQIVGANVKMQKLYDQILTAADTNLTVLILGETGTGKELVARSIHSRSDRRSKPFVTINCAAVPENLLESEFFGHEKGAFSGAVTQRIGKFEKAHTGTLFLDEIGDIPIDLQAKILRVLEDGKITRLGSNREIELDFRVICATNRPIQSMIKKELFREDLFYRISVLPIIIPPLRERKDDISLLVNHFIEKHGKKFNSPVKGVSREAMDQLMAYSWPGNVREMENVIQRAMVSCRSERIEHFPDLGKNLHETASATVEEAADGPTIWVDAGEGAGYHAIKQNLIEQFERRYFEHLLKKHRGVIAEAARESGLNYKTFYLKAEKYNLTRKRTRED</sequence>
<dbReference type="CDD" id="cd00009">
    <property type="entry name" value="AAA"/>
    <property type="match status" value="1"/>
</dbReference>
<keyword evidence="4" id="KW-0804">Transcription</keyword>
<feature type="domain" description="Response regulatory" evidence="6">
    <location>
        <begin position="21"/>
        <end position="137"/>
    </location>
</feature>
<dbReference type="InterPro" id="IPR058031">
    <property type="entry name" value="AAA_lid_NorR"/>
</dbReference>
<dbReference type="InterPro" id="IPR025943">
    <property type="entry name" value="Sigma_54_int_dom_ATP-bd_2"/>
</dbReference>
<accession>A0A485M1V2</accession>
<dbReference type="Gene3D" id="1.10.8.60">
    <property type="match status" value="1"/>
</dbReference>
<evidence type="ECO:0000259" key="5">
    <source>
        <dbReference type="PROSITE" id="PS50045"/>
    </source>
</evidence>
<dbReference type="PANTHER" id="PTHR32071:SF57">
    <property type="entry name" value="C4-DICARBOXYLATE TRANSPORT TRANSCRIPTIONAL REGULATORY PROTEIN DCTD"/>
    <property type="match status" value="1"/>
</dbReference>
<dbReference type="GO" id="GO:0000160">
    <property type="term" value="P:phosphorelay signal transduction system"/>
    <property type="evidence" value="ECO:0007669"/>
    <property type="project" value="InterPro"/>
</dbReference>
<evidence type="ECO:0000256" key="3">
    <source>
        <dbReference type="ARBA" id="ARBA00023015"/>
    </source>
</evidence>
<dbReference type="Pfam" id="PF02954">
    <property type="entry name" value="HTH_8"/>
    <property type="match status" value="1"/>
</dbReference>
<proteinExistence type="predicted"/>
<dbReference type="Gene3D" id="3.40.50.300">
    <property type="entry name" value="P-loop containing nucleotide triphosphate hydrolases"/>
    <property type="match status" value="1"/>
</dbReference>
<dbReference type="SUPFAM" id="SSF52172">
    <property type="entry name" value="CheY-like"/>
    <property type="match status" value="1"/>
</dbReference>